<name>A0A401KMD2_ASPAW</name>
<gene>
    <name evidence="3" type="ORF">AAWM_03311</name>
</gene>
<dbReference type="Proteomes" id="UP000286921">
    <property type="component" value="Unassembled WGS sequence"/>
</dbReference>
<dbReference type="PROSITE" id="PS50157">
    <property type="entry name" value="ZINC_FINGER_C2H2_2"/>
    <property type="match status" value="2"/>
</dbReference>
<reference evidence="3 4" key="1">
    <citation type="submission" date="2016-09" db="EMBL/GenBank/DDBJ databases">
        <title>Aspergillus awamori IFM 58123T.</title>
        <authorList>
            <person name="Kusuya Y."/>
            <person name="Shimizu M."/>
            <person name="Takahashi H."/>
            <person name="Yaguchi T."/>
        </authorList>
    </citation>
    <scope>NUCLEOTIDE SEQUENCE [LARGE SCALE GENOMIC DNA]</scope>
    <source>
        <strain evidence="3 4">IFM 58123</strain>
    </source>
</reference>
<organism evidence="3 4">
    <name type="scientific">Aspergillus awamori</name>
    <name type="common">Black koji mold</name>
    <dbReference type="NCBI Taxonomy" id="105351"/>
    <lineage>
        <taxon>Eukaryota</taxon>
        <taxon>Fungi</taxon>
        <taxon>Dikarya</taxon>
        <taxon>Ascomycota</taxon>
        <taxon>Pezizomycotina</taxon>
        <taxon>Eurotiomycetes</taxon>
        <taxon>Eurotiomycetidae</taxon>
        <taxon>Eurotiales</taxon>
        <taxon>Aspergillaceae</taxon>
        <taxon>Aspergillus</taxon>
    </lineage>
</organism>
<keyword evidence="4" id="KW-1185">Reference proteome</keyword>
<dbReference type="SMART" id="SM00355">
    <property type="entry name" value="ZnF_C2H2"/>
    <property type="match status" value="2"/>
</dbReference>
<comment type="caution">
    <text evidence="3">The sequence shown here is derived from an EMBL/GenBank/DDBJ whole genome shotgun (WGS) entry which is preliminary data.</text>
</comment>
<keyword evidence="1" id="KW-0863">Zinc-finger</keyword>
<accession>A0A401KMD2</accession>
<dbReference type="InterPro" id="IPR013087">
    <property type="entry name" value="Znf_C2H2_type"/>
</dbReference>
<dbReference type="GO" id="GO:0008270">
    <property type="term" value="F:zinc ion binding"/>
    <property type="evidence" value="ECO:0007669"/>
    <property type="project" value="UniProtKB-KW"/>
</dbReference>
<feature type="domain" description="C2H2-type" evidence="2">
    <location>
        <begin position="68"/>
        <end position="96"/>
    </location>
</feature>
<evidence type="ECO:0000313" key="3">
    <source>
        <dbReference type="EMBL" id="GCB20426.1"/>
    </source>
</evidence>
<protein>
    <recommendedName>
        <fullName evidence="2">C2H2-type domain-containing protein</fullName>
    </recommendedName>
</protein>
<sequence>MVKQTRLSLLLAEALPCRLDRIQAKFTEQCKDLKPDAFLQLTVLLSQIEHIVGIHYAPGVSTSASTKPTCVVCGRSYSRISTLNSHISHAHQYLRRIIEARSCNSCDNEFDSPRQLVYHERSIHKAAYLSRADFIWPGFEQLNSREAQRCFLTTLAGDREEPKVYEFVGKAADAQRTTLEPGDAVEGRHFDEQYSISGGRYRDTGQAASTPASAYAHILPPTLASKVFPLDSSVDFGNIPDNRVTMITGKNQMVFWKGCNVTLYEIDNEGKEQVIPLRDVPDGQMVVKTGAKLYITLGKIKEEF</sequence>
<keyword evidence="1" id="KW-0862">Zinc</keyword>
<evidence type="ECO:0000313" key="4">
    <source>
        <dbReference type="Proteomes" id="UP000286921"/>
    </source>
</evidence>
<dbReference type="Pfam" id="PF00096">
    <property type="entry name" value="zf-C2H2"/>
    <property type="match status" value="1"/>
</dbReference>
<dbReference type="AlphaFoldDB" id="A0A401KMD2"/>
<proteinExistence type="predicted"/>
<dbReference type="PROSITE" id="PS00028">
    <property type="entry name" value="ZINC_FINGER_C2H2_1"/>
    <property type="match status" value="2"/>
</dbReference>
<evidence type="ECO:0000259" key="2">
    <source>
        <dbReference type="PROSITE" id="PS50157"/>
    </source>
</evidence>
<feature type="domain" description="C2H2-type" evidence="2">
    <location>
        <begin position="101"/>
        <end position="124"/>
    </location>
</feature>
<dbReference type="EMBL" id="BDHI01000007">
    <property type="protein sequence ID" value="GCB20426.1"/>
    <property type="molecule type" value="Genomic_DNA"/>
</dbReference>
<dbReference type="Gene3D" id="3.30.160.60">
    <property type="entry name" value="Classic Zinc Finger"/>
    <property type="match status" value="1"/>
</dbReference>
<keyword evidence="1" id="KW-0479">Metal-binding</keyword>
<evidence type="ECO:0000256" key="1">
    <source>
        <dbReference type="PROSITE-ProRule" id="PRU00042"/>
    </source>
</evidence>